<proteinExistence type="predicted"/>
<reference evidence="1 2" key="1">
    <citation type="journal article" date="2014" name="Nat. Genet.">
        <title>Genome sequence of the hot pepper provides insights into the evolution of pungency in Capsicum species.</title>
        <authorList>
            <person name="Kim S."/>
            <person name="Park M."/>
            <person name="Yeom S.I."/>
            <person name="Kim Y.M."/>
            <person name="Lee J.M."/>
            <person name="Lee H.A."/>
            <person name="Seo E."/>
            <person name="Choi J."/>
            <person name="Cheong K."/>
            <person name="Kim K.T."/>
            <person name="Jung K."/>
            <person name="Lee G.W."/>
            <person name="Oh S.K."/>
            <person name="Bae C."/>
            <person name="Kim S.B."/>
            <person name="Lee H.Y."/>
            <person name="Kim S.Y."/>
            <person name="Kim M.S."/>
            <person name="Kang B.C."/>
            <person name="Jo Y.D."/>
            <person name="Yang H.B."/>
            <person name="Jeong H.J."/>
            <person name="Kang W.H."/>
            <person name="Kwon J.K."/>
            <person name="Shin C."/>
            <person name="Lim J.Y."/>
            <person name="Park J.H."/>
            <person name="Huh J.H."/>
            <person name="Kim J.S."/>
            <person name="Kim B.D."/>
            <person name="Cohen O."/>
            <person name="Paran I."/>
            <person name="Suh M.C."/>
            <person name="Lee S.B."/>
            <person name="Kim Y.K."/>
            <person name="Shin Y."/>
            <person name="Noh S.J."/>
            <person name="Park J."/>
            <person name="Seo Y.S."/>
            <person name="Kwon S.Y."/>
            <person name="Kim H.A."/>
            <person name="Park J.M."/>
            <person name="Kim H.J."/>
            <person name="Choi S.B."/>
            <person name="Bosland P.W."/>
            <person name="Reeves G."/>
            <person name="Jo S.H."/>
            <person name="Lee B.W."/>
            <person name="Cho H.T."/>
            <person name="Choi H.S."/>
            <person name="Lee M.S."/>
            <person name="Yu Y."/>
            <person name="Do Choi Y."/>
            <person name="Park B.S."/>
            <person name="van Deynze A."/>
            <person name="Ashrafi H."/>
            <person name="Hill T."/>
            <person name="Kim W.T."/>
            <person name="Pai H.S."/>
            <person name="Ahn H.K."/>
            <person name="Yeam I."/>
            <person name="Giovannoni J.J."/>
            <person name="Rose J.K."/>
            <person name="Sorensen I."/>
            <person name="Lee S.J."/>
            <person name="Kim R.W."/>
            <person name="Choi I.Y."/>
            <person name="Choi B.S."/>
            <person name="Lim J.S."/>
            <person name="Lee Y.H."/>
            <person name="Choi D."/>
        </authorList>
    </citation>
    <scope>NUCLEOTIDE SEQUENCE [LARGE SCALE GENOMIC DNA]</scope>
    <source>
        <strain evidence="2">cv. CM334</strain>
    </source>
</reference>
<protein>
    <submittedName>
        <fullName evidence="1">Uncharacterized protein</fullName>
    </submittedName>
</protein>
<dbReference type="AlphaFoldDB" id="A0A2G2Y8Z9"/>
<sequence length="95" mass="10418">MEFMLMKQQKKYEKIELAFSKNAIVESQVLPNDVVGKVLGPEYSGRVKCLGLGAIPGRVFKQDIPRFGGTSASSSGGSCSFQCRENFAQIMNSHN</sequence>
<reference evidence="1 2" key="2">
    <citation type="journal article" date="2017" name="Genome Biol.">
        <title>New reference genome sequences of hot pepper reveal the massive evolution of plant disease-resistance genes by retroduplication.</title>
        <authorList>
            <person name="Kim S."/>
            <person name="Park J."/>
            <person name="Yeom S.I."/>
            <person name="Kim Y.M."/>
            <person name="Seo E."/>
            <person name="Kim K.T."/>
            <person name="Kim M.S."/>
            <person name="Lee J.M."/>
            <person name="Cheong K."/>
            <person name="Shin H.S."/>
            <person name="Kim S.B."/>
            <person name="Han K."/>
            <person name="Lee J."/>
            <person name="Park M."/>
            <person name="Lee H.A."/>
            <person name="Lee H.Y."/>
            <person name="Lee Y."/>
            <person name="Oh S."/>
            <person name="Lee J.H."/>
            <person name="Choi E."/>
            <person name="Choi E."/>
            <person name="Lee S.E."/>
            <person name="Jeon J."/>
            <person name="Kim H."/>
            <person name="Choi G."/>
            <person name="Song H."/>
            <person name="Lee J."/>
            <person name="Lee S.C."/>
            <person name="Kwon J.K."/>
            <person name="Lee H.Y."/>
            <person name="Koo N."/>
            <person name="Hong Y."/>
            <person name="Kim R.W."/>
            <person name="Kang W.H."/>
            <person name="Huh J.H."/>
            <person name="Kang B.C."/>
            <person name="Yang T.J."/>
            <person name="Lee Y.H."/>
            <person name="Bennetzen J.L."/>
            <person name="Choi D."/>
        </authorList>
    </citation>
    <scope>NUCLEOTIDE SEQUENCE [LARGE SCALE GENOMIC DNA]</scope>
    <source>
        <strain evidence="2">cv. CM334</strain>
    </source>
</reference>
<evidence type="ECO:0000313" key="2">
    <source>
        <dbReference type="Proteomes" id="UP000222542"/>
    </source>
</evidence>
<gene>
    <name evidence="1" type="ORF">T459_30584</name>
</gene>
<dbReference type="Proteomes" id="UP000222542">
    <property type="component" value="Unassembled WGS sequence"/>
</dbReference>
<name>A0A2G2Y8Z9_CAPAN</name>
<keyword evidence="2" id="KW-1185">Reference proteome</keyword>
<dbReference type="EMBL" id="AYRZ02000012">
    <property type="protein sequence ID" value="PHT66159.1"/>
    <property type="molecule type" value="Genomic_DNA"/>
</dbReference>
<evidence type="ECO:0000313" key="1">
    <source>
        <dbReference type="EMBL" id="PHT66159.1"/>
    </source>
</evidence>
<organism evidence="1 2">
    <name type="scientific">Capsicum annuum</name>
    <name type="common">Capsicum pepper</name>
    <dbReference type="NCBI Taxonomy" id="4072"/>
    <lineage>
        <taxon>Eukaryota</taxon>
        <taxon>Viridiplantae</taxon>
        <taxon>Streptophyta</taxon>
        <taxon>Embryophyta</taxon>
        <taxon>Tracheophyta</taxon>
        <taxon>Spermatophyta</taxon>
        <taxon>Magnoliopsida</taxon>
        <taxon>eudicotyledons</taxon>
        <taxon>Gunneridae</taxon>
        <taxon>Pentapetalae</taxon>
        <taxon>asterids</taxon>
        <taxon>lamiids</taxon>
        <taxon>Solanales</taxon>
        <taxon>Solanaceae</taxon>
        <taxon>Solanoideae</taxon>
        <taxon>Capsiceae</taxon>
        <taxon>Capsicum</taxon>
    </lineage>
</organism>
<dbReference type="Gramene" id="PHT66159">
    <property type="protein sequence ID" value="PHT66159"/>
    <property type="gene ID" value="T459_30584"/>
</dbReference>
<comment type="caution">
    <text evidence="1">The sequence shown here is derived from an EMBL/GenBank/DDBJ whole genome shotgun (WGS) entry which is preliminary data.</text>
</comment>
<accession>A0A2G2Y8Z9</accession>